<organism evidence="1 2">
    <name type="scientific">Vibrio cidicii</name>
    <dbReference type="NCBI Taxonomy" id="1763883"/>
    <lineage>
        <taxon>Bacteria</taxon>
        <taxon>Pseudomonadati</taxon>
        <taxon>Pseudomonadota</taxon>
        <taxon>Gammaproteobacteria</taxon>
        <taxon>Vibrionales</taxon>
        <taxon>Vibrionaceae</taxon>
        <taxon>Vibrio</taxon>
    </lineage>
</organism>
<protein>
    <submittedName>
        <fullName evidence="1">Uncharacterized protein</fullName>
    </submittedName>
</protein>
<proteinExistence type="predicted"/>
<accession>A0A151KYJ0</accession>
<reference evidence="2" key="1">
    <citation type="submission" date="2015-12" db="EMBL/GenBank/DDBJ databases">
        <authorList>
            <person name="Shamseldin A."/>
            <person name="Moawad H."/>
            <person name="Abd El-Rahim W.M."/>
            <person name="Sadowsky M.J."/>
        </authorList>
    </citation>
    <scope>NUCLEOTIDE SEQUENCE [LARGE SCALE GENOMIC DNA]</scope>
    <source>
        <strain evidence="2">2538-88</strain>
    </source>
</reference>
<evidence type="ECO:0000313" key="1">
    <source>
        <dbReference type="EMBL" id="KYN88870.1"/>
    </source>
</evidence>
<dbReference type="AlphaFoldDB" id="A0A151KYJ0"/>
<dbReference type="PROSITE" id="PS51257">
    <property type="entry name" value="PROKAR_LIPOPROTEIN"/>
    <property type="match status" value="1"/>
</dbReference>
<dbReference type="RefSeq" id="WP_061896913.1">
    <property type="nucleotide sequence ID" value="NZ_LOBR01000032.1"/>
</dbReference>
<dbReference type="Proteomes" id="UP000075346">
    <property type="component" value="Unassembled WGS sequence"/>
</dbReference>
<evidence type="ECO:0000313" key="2">
    <source>
        <dbReference type="Proteomes" id="UP000075346"/>
    </source>
</evidence>
<comment type="caution">
    <text evidence="1">The sequence shown here is derived from an EMBL/GenBank/DDBJ whole genome shotgun (WGS) entry which is preliminary data.</text>
</comment>
<dbReference type="EMBL" id="LOBR01000032">
    <property type="protein sequence ID" value="KYN88870.1"/>
    <property type="molecule type" value="Genomic_DNA"/>
</dbReference>
<name>A0A151KYJ0_9VIBR</name>
<gene>
    <name evidence="1" type="ORF">ATY37_14780</name>
</gene>
<sequence>MKFSPEVIEELFQRSIRIDNIFYMQLVTACDQLPESFWEVFEDHGDILDLIGLADKNVADYSMLRTKSDLHEFLHDHNHRIHGVLIRFSHPVPRDFKFTGDGDFLSCSSGWGISTEHLAYGETLEDALVNAISIHEKHFEECMREAAAQAEVESNHDE</sequence>